<evidence type="ECO:0000256" key="1">
    <source>
        <dbReference type="ARBA" id="ARBA00022679"/>
    </source>
</evidence>
<dbReference type="GO" id="GO:0009820">
    <property type="term" value="P:alkaloid metabolic process"/>
    <property type="evidence" value="ECO:0007669"/>
    <property type="project" value="InterPro"/>
</dbReference>
<keyword evidence="3" id="KW-1185">Reference proteome</keyword>
<dbReference type="SFLD" id="SFLDG01162">
    <property type="entry name" value="I"/>
    <property type="match status" value="1"/>
</dbReference>
<organism evidence="2 3">
    <name type="scientific">Saccharopolyspora gloriosae</name>
    <dbReference type="NCBI Taxonomy" id="455344"/>
    <lineage>
        <taxon>Bacteria</taxon>
        <taxon>Bacillati</taxon>
        <taxon>Actinomycetota</taxon>
        <taxon>Actinomycetes</taxon>
        <taxon>Pseudonocardiales</taxon>
        <taxon>Pseudonocardiaceae</taxon>
        <taxon>Saccharopolyspora</taxon>
    </lineage>
</organism>
<keyword evidence="1 2" id="KW-0808">Transferase</keyword>
<proteinExistence type="predicted"/>
<dbReference type="EMBL" id="JACHIV010000001">
    <property type="protein sequence ID" value="MBB5068377.1"/>
    <property type="molecule type" value="Genomic_DNA"/>
</dbReference>
<dbReference type="SFLD" id="SFLDS00036">
    <property type="entry name" value="Aromatic_Prenyltransferase"/>
    <property type="match status" value="1"/>
</dbReference>
<evidence type="ECO:0000313" key="2">
    <source>
        <dbReference type="EMBL" id="MBB5068377.1"/>
    </source>
</evidence>
<reference evidence="2 3" key="1">
    <citation type="submission" date="2020-08" db="EMBL/GenBank/DDBJ databases">
        <title>Sequencing the genomes of 1000 actinobacteria strains.</title>
        <authorList>
            <person name="Klenk H.-P."/>
        </authorList>
    </citation>
    <scope>NUCLEOTIDE SEQUENCE [LARGE SCALE GENOMIC DNA]</scope>
    <source>
        <strain evidence="2 3">DSM 45582</strain>
    </source>
</reference>
<dbReference type="InterPro" id="IPR033964">
    <property type="entry name" value="ABBA"/>
</dbReference>
<name>A0A840NJC6_9PSEU</name>
<comment type="caution">
    <text evidence="2">The sequence shown here is derived from an EMBL/GenBank/DDBJ whole genome shotgun (WGS) entry which is preliminary data.</text>
</comment>
<protein>
    <submittedName>
        <fullName evidence="2">DMATS type aromatic prenyltransferase</fullName>
    </submittedName>
</protein>
<gene>
    <name evidence="2" type="ORF">BJ969_001465</name>
</gene>
<dbReference type="GO" id="GO:0016765">
    <property type="term" value="F:transferase activity, transferring alkyl or aryl (other than methyl) groups"/>
    <property type="evidence" value="ECO:0007669"/>
    <property type="project" value="InterPro"/>
</dbReference>
<evidence type="ECO:0000313" key="3">
    <source>
        <dbReference type="Proteomes" id="UP000580474"/>
    </source>
</evidence>
<dbReference type="AlphaFoldDB" id="A0A840NJC6"/>
<accession>A0A840NJC6</accession>
<sequence length="310" mass="33424">MVPAWPSDVADDHTPAEFSLAVDNSGRCRIRMLGETPPSGGSSLDPGAAVALLEELAETYGLPLDRFNAVRDLFLPEDPSGQFTLWFSFIFAPDGPPAIKVYLNPLVSGRERSGELVAEGLSRLGLTGAYDTIRENALLRGELDQFTFFAVDISDSPQARVKVYLSHHAATAEAAARAAKAVPGVDPQQVIDFCRHTGGDADYFEGRPLISSYAFSGDDTAIPSNYSIYVPIRSYVPDDEVARERVWRALRHQGLDTAIFEQALSAVAPRPLGDGAGLLAHTSLRIGGSHSGVTLYLSSEAYQSPSYPPR</sequence>
<dbReference type="InterPro" id="IPR017795">
    <property type="entry name" value="ABBA_NscD-like"/>
</dbReference>
<dbReference type="Proteomes" id="UP000580474">
    <property type="component" value="Unassembled WGS sequence"/>
</dbReference>
<dbReference type="Pfam" id="PF11991">
    <property type="entry name" value="Trp_DMAT"/>
    <property type="match status" value="1"/>
</dbReference>